<evidence type="ECO:0000313" key="2">
    <source>
        <dbReference type="Proteomes" id="UP000030645"/>
    </source>
</evidence>
<sequence length="233" mass="26162">MRRRIPDFNPAKQKRTTTHSFYDLAWEYYLDHRIHSKLPEKLELYPLRIYDTILLEGIYGHCAWILVDIDLSGDIVDSLFVGRLGHPILNLPDLAIIVTVLVMLSHSANIIKFLATRPNVQRANKEPINQPSDARITKPALKQSVYAREYFISSSRLSRGEGLVHFVSFTHPFGAGKERALGALNARRGEDRVRLAEDGVIGEARKAIQLGKTTAVEPVHVKRGGKCSSIDGL</sequence>
<name>W9RKF9_9ROSA</name>
<organism evidence="1 2">
    <name type="scientific">Morus notabilis</name>
    <dbReference type="NCBI Taxonomy" id="981085"/>
    <lineage>
        <taxon>Eukaryota</taxon>
        <taxon>Viridiplantae</taxon>
        <taxon>Streptophyta</taxon>
        <taxon>Embryophyta</taxon>
        <taxon>Tracheophyta</taxon>
        <taxon>Spermatophyta</taxon>
        <taxon>Magnoliopsida</taxon>
        <taxon>eudicotyledons</taxon>
        <taxon>Gunneridae</taxon>
        <taxon>Pentapetalae</taxon>
        <taxon>rosids</taxon>
        <taxon>fabids</taxon>
        <taxon>Rosales</taxon>
        <taxon>Moraceae</taxon>
        <taxon>Moreae</taxon>
        <taxon>Morus</taxon>
    </lineage>
</organism>
<evidence type="ECO:0000313" key="1">
    <source>
        <dbReference type="EMBL" id="EXB95388.1"/>
    </source>
</evidence>
<dbReference type="Proteomes" id="UP000030645">
    <property type="component" value="Unassembled WGS sequence"/>
</dbReference>
<dbReference type="EMBL" id="KE345201">
    <property type="protein sequence ID" value="EXB95388.1"/>
    <property type="molecule type" value="Genomic_DNA"/>
</dbReference>
<protein>
    <submittedName>
        <fullName evidence="1">Uncharacterized protein</fullName>
    </submittedName>
</protein>
<keyword evidence="2" id="KW-1185">Reference proteome</keyword>
<reference evidence="2" key="1">
    <citation type="submission" date="2013-01" db="EMBL/GenBank/DDBJ databases">
        <title>Draft Genome Sequence of a Mulberry Tree, Morus notabilis C.K. Schneid.</title>
        <authorList>
            <person name="He N."/>
            <person name="Zhao S."/>
        </authorList>
    </citation>
    <scope>NUCLEOTIDE SEQUENCE</scope>
</reference>
<proteinExistence type="predicted"/>
<dbReference type="AlphaFoldDB" id="W9RKF9"/>
<accession>W9RKF9</accession>
<gene>
    <name evidence="1" type="ORF">L484_014361</name>
</gene>